<dbReference type="InterPro" id="IPR036396">
    <property type="entry name" value="Cyt_P450_sf"/>
</dbReference>
<dbReference type="GO" id="GO:0016705">
    <property type="term" value="F:oxidoreductase activity, acting on paired donors, with incorporation or reduction of molecular oxygen"/>
    <property type="evidence" value="ECO:0007669"/>
    <property type="project" value="InterPro"/>
</dbReference>
<evidence type="ECO:0000256" key="6">
    <source>
        <dbReference type="ARBA" id="ARBA00022723"/>
    </source>
</evidence>
<keyword evidence="9 14" id="KW-0560">Oxidoreductase</keyword>
<evidence type="ECO:0000256" key="14">
    <source>
        <dbReference type="RuleBase" id="RU000461"/>
    </source>
</evidence>
<feature type="binding site" description="axial binding residue" evidence="13">
    <location>
        <position position="446"/>
    </location>
    <ligand>
        <name>heme</name>
        <dbReference type="ChEBI" id="CHEBI:30413"/>
    </ligand>
    <ligandPart>
        <name>Fe</name>
        <dbReference type="ChEBI" id="CHEBI:18248"/>
    </ligandPart>
</feature>
<dbReference type="CDD" id="cd11056">
    <property type="entry name" value="CYP6-like"/>
    <property type="match status" value="1"/>
</dbReference>
<comment type="cofactor">
    <cofactor evidence="1 13">
        <name>heme</name>
        <dbReference type="ChEBI" id="CHEBI:30413"/>
    </cofactor>
</comment>
<evidence type="ECO:0000256" key="9">
    <source>
        <dbReference type="ARBA" id="ARBA00023002"/>
    </source>
</evidence>
<comment type="subcellular location">
    <subcellularLocation>
        <location evidence="3">Endoplasmic reticulum membrane</location>
        <topology evidence="3">Peripheral membrane protein</topology>
    </subcellularLocation>
    <subcellularLocation>
        <location evidence="2">Microsome membrane</location>
        <topology evidence="2">Peripheral membrane protein</topology>
    </subcellularLocation>
</comment>
<evidence type="ECO:0000256" key="3">
    <source>
        <dbReference type="ARBA" id="ARBA00004406"/>
    </source>
</evidence>
<sequence length="503" mass="57338">MVMLVVLAVLVVVVTAVLAYSKHHLNYWALRGVPTAPGALPILGHMHKFISKKYPRWLYADEVYRSLGDSTVCGFYEMMKPTLMIADPELVKAVLIKDFDYFVDRRIFNFTSDKDEILNEMLTQASGTHWKGIRSVLSPSFTSGRMKGMYPLVEQKADALLDYIHRELKTKTSIKLKKCFGLYTLEVISSCAFGMDTNSLRDGHSTFNTQVENIFKTSTIRMIKIIFFLCFPKLSNVLKMSFTQPEVFFFRDVIIETIKQREAGEKRGDFLDLMMESRDHQSDPTSKTSKYPLKMSTIVAESILFILAGYDTTANTISFVAFLLAQHQSHQQRLRQELREIAVDGTISYQDLMEAKYLDACISETLRLYPVAHFTERQCTKPYTVPGTKVVLTEKSVIGIPIWSLHHDPRYWSDPETFSPDRFLPPNKDQIKSGTYLPFGLGPRNCIGMRFALMEAKLVLAKILLHYEMTCVPGKDSLTLSEVPGLMRPSEDLSLVFTPMTQE</sequence>
<dbReference type="GO" id="GO:0005789">
    <property type="term" value="C:endoplasmic reticulum membrane"/>
    <property type="evidence" value="ECO:0007669"/>
    <property type="project" value="UniProtKB-SubCell"/>
</dbReference>
<dbReference type="Gene3D" id="1.10.630.10">
    <property type="entry name" value="Cytochrome P450"/>
    <property type="match status" value="1"/>
</dbReference>
<feature type="signal peptide" evidence="15">
    <location>
        <begin position="1"/>
        <end position="19"/>
    </location>
</feature>
<dbReference type="PANTHER" id="PTHR24292:SF54">
    <property type="entry name" value="CYP9F3-RELATED"/>
    <property type="match status" value="1"/>
</dbReference>
<dbReference type="GO" id="GO:0004497">
    <property type="term" value="F:monooxygenase activity"/>
    <property type="evidence" value="ECO:0007669"/>
    <property type="project" value="UniProtKB-KW"/>
</dbReference>
<dbReference type="Pfam" id="PF00067">
    <property type="entry name" value="p450"/>
    <property type="match status" value="1"/>
</dbReference>
<evidence type="ECO:0000256" key="1">
    <source>
        <dbReference type="ARBA" id="ARBA00001971"/>
    </source>
</evidence>
<accession>A0AAW0X5N3</accession>
<evidence type="ECO:0000313" key="17">
    <source>
        <dbReference type="Proteomes" id="UP001445076"/>
    </source>
</evidence>
<dbReference type="InterPro" id="IPR050476">
    <property type="entry name" value="Insect_CytP450_Detox"/>
</dbReference>
<dbReference type="GO" id="GO:0020037">
    <property type="term" value="F:heme binding"/>
    <property type="evidence" value="ECO:0007669"/>
    <property type="project" value="InterPro"/>
</dbReference>
<organism evidence="16 17">
    <name type="scientific">Cherax quadricarinatus</name>
    <name type="common">Australian red claw crayfish</name>
    <dbReference type="NCBI Taxonomy" id="27406"/>
    <lineage>
        <taxon>Eukaryota</taxon>
        <taxon>Metazoa</taxon>
        <taxon>Ecdysozoa</taxon>
        <taxon>Arthropoda</taxon>
        <taxon>Crustacea</taxon>
        <taxon>Multicrustacea</taxon>
        <taxon>Malacostraca</taxon>
        <taxon>Eumalacostraca</taxon>
        <taxon>Eucarida</taxon>
        <taxon>Decapoda</taxon>
        <taxon>Pleocyemata</taxon>
        <taxon>Astacidea</taxon>
        <taxon>Parastacoidea</taxon>
        <taxon>Parastacidae</taxon>
        <taxon>Cherax</taxon>
    </lineage>
</organism>
<evidence type="ECO:0000256" key="4">
    <source>
        <dbReference type="ARBA" id="ARBA00010617"/>
    </source>
</evidence>
<dbReference type="InterPro" id="IPR001128">
    <property type="entry name" value="Cyt_P450"/>
</dbReference>
<keyword evidence="8" id="KW-0492">Microsome</keyword>
<keyword evidence="7" id="KW-0256">Endoplasmic reticulum</keyword>
<dbReference type="Proteomes" id="UP001445076">
    <property type="component" value="Unassembled WGS sequence"/>
</dbReference>
<dbReference type="PRINTS" id="PR00385">
    <property type="entry name" value="P450"/>
</dbReference>
<evidence type="ECO:0000256" key="11">
    <source>
        <dbReference type="ARBA" id="ARBA00023033"/>
    </source>
</evidence>
<keyword evidence="10 13" id="KW-0408">Iron</keyword>
<evidence type="ECO:0000256" key="12">
    <source>
        <dbReference type="ARBA" id="ARBA00023136"/>
    </source>
</evidence>
<keyword evidence="15" id="KW-0732">Signal</keyword>
<comment type="similarity">
    <text evidence="4 14">Belongs to the cytochrome P450 family.</text>
</comment>
<evidence type="ECO:0000313" key="16">
    <source>
        <dbReference type="EMBL" id="KAK8735016.1"/>
    </source>
</evidence>
<name>A0AAW0X5N3_CHEQU</name>
<proteinExistence type="inferred from homology"/>
<evidence type="ECO:0000256" key="15">
    <source>
        <dbReference type="SAM" id="SignalP"/>
    </source>
</evidence>
<evidence type="ECO:0000256" key="7">
    <source>
        <dbReference type="ARBA" id="ARBA00022824"/>
    </source>
</evidence>
<protein>
    <recommendedName>
        <fullName evidence="18">Cytochrome P450</fullName>
    </recommendedName>
</protein>
<keyword evidence="5 13" id="KW-0349">Heme</keyword>
<evidence type="ECO:0008006" key="18">
    <source>
        <dbReference type="Google" id="ProtNLM"/>
    </source>
</evidence>
<dbReference type="PRINTS" id="PR00463">
    <property type="entry name" value="EP450I"/>
</dbReference>
<keyword evidence="6 13" id="KW-0479">Metal-binding</keyword>
<evidence type="ECO:0000256" key="10">
    <source>
        <dbReference type="ARBA" id="ARBA00023004"/>
    </source>
</evidence>
<feature type="chain" id="PRO_5043866927" description="Cytochrome P450" evidence="15">
    <location>
        <begin position="20"/>
        <end position="503"/>
    </location>
</feature>
<dbReference type="EMBL" id="JARKIK010000049">
    <property type="protein sequence ID" value="KAK8735016.1"/>
    <property type="molecule type" value="Genomic_DNA"/>
</dbReference>
<comment type="caution">
    <text evidence="16">The sequence shown here is derived from an EMBL/GenBank/DDBJ whole genome shotgun (WGS) entry which is preliminary data.</text>
</comment>
<dbReference type="InterPro" id="IPR002401">
    <property type="entry name" value="Cyt_P450_E_grp-I"/>
</dbReference>
<dbReference type="PANTHER" id="PTHR24292">
    <property type="entry name" value="CYTOCHROME P450"/>
    <property type="match status" value="1"/>
</dbReference>
<dbReference type="FunFam" id="1.10.630.10:FF:000042">
    <property type="entry name" value="Cytochrome P450"/>
    <property type="match status" value="1"/>
</dbReference>
<keyword evidence="17" id="KW-1185">Reference proteome</keyword>
<keyword evidence="12" id="KW-0472">Membrane</keyword>
<evidence type="ECO:0000256" key="8">
    <source>
        <dbReference type="ARBA" id="ARBA00022848"/>
    </source>
</evidence>
<gene>
    <name evidence="16" type="ORF">OTU49_005785</name>
</gene>
<dbReference type="SUPFAM" id="SSF48264">
    <property type="entry name" value="Cytochrome P450"/>
    <property type="match status" value="1"/>
</dbReference>
<keyword evidence="11 14" id="KW-0503">Monooxygenase</keyword>
<dbReference type="AlphaFoldDB" id="A0AAW0X5N3"/>
<evidence type="ECO:0000256" key="5">
    <source>
        <dbReference type="ARBA" id="ARBA00022617"/>
    </source>
</evidence>
<reference evidence="16 17" key="1">
    <citation type="journal article" date="2024" name="BMC Genomics">
        <title>Genome assembly of redclaw crayfish (Cherax quadricarinatus) provides insights into its immune adaptation and hypoxia tolerance.</title>
        <authorList>
            <person name="Liu Z."/>
            <person name="Zheng J."/>
            <person name="Li H."/>
            <person name="Fang K."/>
            <person name="Wang S."/>
            <person name="He J."/>
            <person name="Zhou D."/>
            <person name="Weng S."/>
            <person name="Chi M."/>
            <person name="Gu Z."/>
            <person name="He J."/>
            <person name="Li F."/>
            <person name="Wang M."/>
        </authorList>
    </citation>
    <scope>NUCLEOTIDE SEQUENCE [LARGE SCALE GENOMIC DNA]</scope>
    <source>
        <strain evidence="16">ZL_2023a</strain>
    </source>
</reference>
<dbReference type="InterPro" id="IPR017972">
    <property type="entry name" value="Cyt_P450_CS"/>
</dbReference>
<dbReference type="PROSITE" id="PS00086">
    <property type="entry name" value="CYTOCHROME_P450"/>
    <property type="match status" value="1"/>
</dbReference>
<evidence type="ECO:0000256" key="2">
    <source>
        <dbReference type="ARBA" id="ARBA00004174"/>
    </source>
</evidence>
<evidence type="ECO:0000256" key="13">
    <source>
        <dbReference type="PIRSR" id="PIRSR602401-1"/>
    </source>
</evidence>
<dbReference type="GO" id="GO:0005506">
    <property type="term" value="F:iron ion binding"/>
    <property type="evidence" value="ECO:0007669"/>
    <property type="project" value="InterPro"/>
</dbReference>